<proteinExistence type="predicted"/>
<organism evidence="1 2">
    <name type="scientific">Panagrolaimus sp. JU765</name>
    <dbReference type="NCBI Taxonomy" id="591449"/>
    <lineage>
        <taxon>Eukaryota</taxon>
        <taxon>Metazoa</taxon>
        <taxon>Ecdysozoa</taxon>
        <taxon>Nematoda</taxon>
        <taxon>Chromadorea</taxon>
        <taxon>Rhabditida</taxon>
        <taxon>Tylenchina</taxon>
        <taxon>Panagrolaimomorpha</taxon>
        <taxon>Panagrolaimoidea</taxon>
        <taxon>Panagrolaimidae</taxon>
        <taxon>Panagrolaimus</taxon>
    </lineage>
</organism>
<evidence type="ECO:0000313" key="1">
    <source>
        <dbReference type="Proteomes" id="UP000887576"/>
    </source>
</evidence>
<reference evidence="2" key="1">
    <citation type="submission" date="2022-11" db="UniProtKB">
        <authorList>
            <consortium name="WormBaseParasite"/>
        </authorList>
    </citation>
    <scope>IDENTIFICATION</scope>
</reference>
<sequence>MDLTCDESMPTDRDLDPTQQRQQLLEQTTALLAAHPALQLPTISQFVQPTPIPAHEIQPAATPVRAPSVVPIQKPVPVTEVPPVVVEPIPQSRPSTSQVEPPTVVTAEPVEPIPEPIPEPEPPKKPRSPKKQDDYCIPMELKKYFCGLDTEFSNEFEDWPEGEPKFCRKKRIFLFNLPKNLEKFCEGESGIIHLLRKGYRFRTRSIQPIKRELKLTVQKLVENHREITFVEFINSKKYYCLEILLRVQQEQDMLKLEKDRRMTETLEKLDRGTSAASTQEYIERDASEGSGGTLESDSLVLAAVVDAVCTPKKQKNVQQDLCEPSTSYATQQTVGKVGIQNNNGEKAKGDLMTLLSESGKIPVIEISDESIDKEKGTNIDEAAGEKEDNRVYVDPEDIALLTNFRDNCNVFDDEEIERRKSQVQKGLQELRKLIRVSKRTENDTNEEVRRFLPEVVSLSRMGEDSQSQFVYEIPEEVQIDKWSWSFDINDRQIGVLPDDQVTVIGNLPLPFRVESQKKQFSDLEYFIEVHDQFMQYLLIELIEETKEYTEELKKGHYLKHRPKFTRLQPLSIQENSRNVELTVTKVLKLVQKQLGQQTHMPYDVYEWIQRDLIGTKKLLQQESNPLVFATAIQSYYTLVSFYRFFPTVFKNYKPILRKYEGKKYGNDFIEDMRKWSSVKEQILILAKKYDEQTKGQCSFQTCIEKAMGKLMKNGFEVTQDNETSTRTLEDEEIEYIIDEFEQIRIPVTSEHVPSMEEEPITDIRQLRMKAFEEREKLIQEYSERESFYNVSDYLGGSRFKSRMVNDFRFNIDHDGSIIGAGKSHRISNYPGQKVVLSQKTGQIQFLDPAKTITCDDPYFLSGNENVDYDPLKTGTSEWKAYKKWDKINDYLYKAFEDDANQLRSIIQLWTNNNEIYRAEYNENIQKLNKKCVSSEETAEAEKLLIAMLLIFKASHCLLDDEDEDEEEEEEEDEEEGSDYLDTSQEKKMLETVYDKTQEWFDSLICAEDADKANIFPELYGMAQFRNFYRTPALDRIIESGSLALRLRISDDDEDYFYNYDNKKGGYDSEEDDDDEVENEDVVDGVDENLNTNEEPRKENEEVPKDDNGNDVEEISESVKDILDEMFQEGNVNENRKIEDDIEKLTELKDDGVNGEVGESDDDDDEDAYLDLDDPFGSPGSSAKKYRRLKCTERKRTRKEALMHNKTTKMAKGVENSKLKKVRAAELIKCYINATKTFRESLPNQIKHMFDHPKNTLSTEAVLVNRGFVPPRFRDGHSSPTIENFNVIPEEPQSDELKKKGMQIIQHIEKDFGLKDVFDKESQKECHWSHLTSNDDGIPAVIVDELHRDPQLEPVEEAELLEHSGKLFEAELADVLYKSCLESNRSAQLIEQFERIHQRIQSHFRRKDCRDKIVNDFLKQENTRTELNEVESEEEPIDFFDEDDREIRFNVGISKSMHRERSMAFAVWSRRERRTVKAVRKLRKIISRISTVSSIKKAKTPLDEKLRRRLFRRKKSVFASIRALERKRLQQRAKILNAPKLMSFDKEIGQKVKNLIRIRQVQIRLAKHLKRLKKRKLPPVLTDEETSDEDYVFDDEGVKCSTIQNVVYMNEPRSPVGRQKTPELVEEYDRRARQGSPHPVDTLKAILETGMNKKYKKCSAKNQQEKRVRLLKRNMAEKDSQSMPSLGDQEMPVGMSAALMQPLDTMIQNTAAKIYSIDFNQEEIEKEIENQKAVILNKPVPKESNAAVFKTIEPMFNIQKITPIKNGKPLEPSPGYKAVLEKSARRKAKMLAHKMSRGTQTGEKLVTVEPLMPSLKLPPRNEAEIQEKAMKKADKTKEKQLLRRVRVEKDAKRKNLSKINHQICRQKIMKNLLRHRHLHSIANSSFKDKERDICTPPSPVQLPSTSAIVLDQVSVNTTEKWLGPLNYGDVLSRATSIEPDEIIPRIEKIMSSCPYKVRELRKQKNLEDLPLYDYVQRPPEPVKVKKKPGRKPKVANNRIENGTVNGVDNAAHENDISVVQKPRRGRPRKNAPNAALSKNATTNKDGKMEDLPATRGRAGRKKSIPLASGLEAEFDTNEDSASPELGVFASHDSRRENAPSPEVGEGSEEPSMTVEQEGQVRNAVKYHMLGVESEAETEESDDEHADDEIKAELDTSHESENTKSKKKRVRHRYDKRVNWSRKKKNKPVVPVVPVAPEGTEEPELKDPSVSVEPGASEAPSDKPKRKQRMRHKWADTPSRTPSPRPPSPPLPPKRTRKQAKPIEIVYDSPRKRKKNLEQAAETTENPPVPEVVPKTEVVVEEENPEKSDDEADNVLSNGEDKSATDDSSFIPGGSKKVSAKKKTGRQARKSVPKQPTKTSTRVSTKRKTSYSPEPPVPKKCKSVSRK</sequence>
<dbReference type="Proteomes" id="UP000887576">
    <property type="component" value="Unplaced"/>
</dbReference>
<evidence type="ECO:0000313" key="2">
    <source>
        <dbReference type="WBParaSite" id="JU765_v2.g7228.t3"/>
    </source>
</evidence>
<name>A0AC34RIK7_9BILA</name>
<dbReference type="WBParaSite" id="JU765_v2.g7228.t3">
    <property type="protein sequence ID" value="JU765_v2.g7228.t3"/>
    <property type="gene ID" value="JU765_v2.g7228"/>
</dbReference>
<protein>
    <submittedName>
        <fullName evidence="2">Uncharacterized protein</fullName>
    </submittedName>
</protein>
<accession>A0AC34RIK7</accession>